<dbReference type="AlphaFoldDB" id="A0A3D9VDH9"/>
<dbReference type="PANTHER" id="PTHR48081">
    <property type="entry name" value="AB HYDROLASE SUPERFAMILY PROTEIN C4A8.06C"/>
    <property type="match status" value="1"/>
</dbReference>
<evidence type="ECO:0000256" key="1">
    <source>
        <dbReference type="ARBA" id="ARBA00022801"/>
    </source>
</evidence>
<dbReference type="Proteomes" id="UP000256485">
    <property type="component" value="Unassembled WGS sequence"/>
</dbReference>
<proteinExistence type="predicted"/>
<evidence type="ECO:0000259" key="2">
    <source>
        <dbReference type="Pfam" id="PF20434"/>
    </source>
</evidence>
<dbReference type="Pfam" id="PF20434">
    <property type="entry name" value="BD-FAE"/>
    <property type="match status" value="1"/>
</dbReference>
<dbReference type="SUPFAM" id="SSF53474">
    <property type="entry name" value="alpha/beta-Hydrolases"/>
    <property type="match status" value="1"/>
</dbReference>
<dbReference type="InterPro" id="IPR050300">
    <property type="entry name" value="GDXG_lipolytic_enzyme"/>
</dbReference>
<evidence type="ECO:0000313" key="4">
    <source>
        <dbReference type="Proteomes" id="UP000256485"/>
    </source>
</evidence>
<keyword evidence="4" id="KW-1185">Reference proteome</keyword>
<sequence>MDSRPSLLEHAHEYGADPTTLFVAGSSAGGHMAALAPLTQNDPAFQPGFEDADTSVTGAICLNAWYGPHFGQGPESSPEPHIGADAPPFSLAHGDKDTLVPVVDARHFVRRLRQTSAGPVVYAELKDGHHAFDLFHSLRFEAVIDAIEAFTAWVRSQDRNAVAG</sequence>
<dbReference type="Gene3D" id="3.40.50.1820">
    <property type="entry name" value="alpha/beta hydrolase"/>
    <property type="match status" value="1"/>
</dbReference>
<feature type="domain" description="BD-FAE-like" evidence="2">
    <location>
        <begin position="7"/>
        <end position="49"/>
    </location>
</feature>
<comment type="caution">
    <text evidence="3">The sequence shown here is derived from an EMBL/GenBank/DDBJ whole genome shotgun (WGS) entry which is preliminary data.</text>
</comment>
<accession>A0A3D9VDH9</accession>
<name>A0A3D9VDH9_THECX</name>
<dbReference type="RefSeq" id="WP_115849152.1">
    <property type="nucleotide sequence ID" value="NZ_QTUC01000001.1"/>
</dbReference>
<reference evidence="3 4" key="1">
    <citation type="submission" date="2018-08" db="EMBL/GenBank/DDBJ databases">
        <title>Sequencing the genomes of 1000 actinobacteria strains.</title>
        <authorList>
            <person name="Klenk H.-P."/>
        </authorList>
    </citation>
    <scope>NUCLEOTIDE SEQUENCE [LARGE SCALE GENOMIC DNA]</scope>
    <source>
        <strain evidence="3 4">DSM 22891</strain>
    </source>
</reference>
<evidence type="ECO:0000313" key="3">
    <source>
        <dbReference type="EMBL" id="REF35351.1"/>
    </source>
</evidence>
<organism evidence="3 4">
    <name type="scientific">Thermasporomyces composti</name>
    <dbReference type="NCBI Taxonomy" id="696763"/>
    <lineage>
        <taxon>Bacteria</taxon>
        <taxon>Bacillati</taxon>
        <taxon>Actinomycetota</taxon>
        <taxon>Actinomycetes</taxon>
        <taxon>Propionibacteriales</taxon>
        <taxon>Nocardioidaceae</taxon>
        <taxon>Thermasporomyces</taxon>
    </lineage>
</organism>
<protein>
    <submittedName>
        <fullName evidence="3">Prolyl oligopeptidase family protein</fullName>
    </submittedName>
</protein>
<keyword evidence="1" id="KW-0378">Hydrolase</keyword>
<gene>
    <name evidence="3" type="ORF">DFJ64_0730</name>
</gene>
<dbReference type="EMBL" id="QTUC01000001">
    <property type="protein sequence ID" value="REF35351.1"/>
    <property type="molecule type" value="Genomic_DNA"/>
</dbReference>
<dbReference type="GO" id="GO:0016787">
    <property type="term" value="F:hydrolase activity"/>
    <property type="evidence" value="ECO:0007669"/>
    <property type="project" value="UniProtKB-KW"/>
</dbReference>
<dbReference type="InterPro" id="IPR029058">
    <property type="entry name" value="AB_hydrolase_fold"/>
</dbReference>
<dbReference type="PANTHER" id="PTHR48081:SF33">
    <property type="entry name" value="KYNURENINE FORMAMIDASE"/>
    <property type="match status" value="1"/>
</dbReference>
<dbReference type="OrthoDB" id="9803828at2"/>
<dbReference type="InterPro" id="IPR049492">
    <property type="entry name" value="BD-FAE-like_dom"/>
</dbReference>